<sequence length="2159" mass="243609">MRHLNLFVFKMLLVAAFLLGFQSAFAQTAYDKLTRKIDSLAGIGLPKSALVEVNKLDALARKDENPSQIIRAVIYRITMQSYMDEDAMMPIIDTLKNDIARAPFPVKPVLQSLLGDMYWNYYRSNRYRFTNRTKLEKQDADFRNWDLETILTEAGKQYALSLQDAAKEQNTHVDVLSDVLVGDKETRYLRPTLYDLLVHRAFDLFLSPEANVTSVRKVFFAKDPRFFTDSKTFASLTLNTTDTISMPYWGIKYLQQATAFHLQSGNAEALADLDLKRISFLFPNARYDGNNVQYKNALQQIAADFASKPISADALALLGAYYKDKDSLVTAHAILKKAVNSYPQSLGGKNAAMLLNNIEKKSTTVKVENVNIPDKPILALLQYRNISSAGVLIYKLTSKQTQRYNHLRELAERELSNPDVTADSLMGFLQRSAKLYKQQQIKVPDSADFKGHSTEFKIEPLTSGNYVLVAMESGAKDADTYAMVSFSVSNLGCVVRRNPDELIELIINDRQTGKPLNGVQVNVLARKDYSEEADLSKLITRDFTDINGRVKLNVVSNYGLAFQLVNKTDTLLDVSKYVTGRYNTSYRDANDGGQKHTLLFTDRQIYRPGQTIYFKGLQIKTIKNKSAIMVGEKVNIKLVGLNGKDLVKTELTTNEYGTFAGSFIIPQNILFGQAFLKADNGMLDFRIEEYKRPTFSVEFNPVKETYKFNDSVTVTGTVKAFAGYGLSSTSVAYKINRRSVHFRGIEYGGRYSNVWVPNAEIAADTVTTDINGAFTIKFKALPGERTTNISYAYDVTADVTDGSNETQTGKASVTVGTKTVQINMAIPAYVFTKDTLKFPLSVNNLNGKQLKAEVKVQVFALQGTGKVFNDRLWERPDQFTLTAEDYAKDFPAYSFNDEELYNKWPVKEKVFETTINTNDSTASVLDAASLKKQPSGVYKIIVTALTPNGDKDSLEAYSKFVFDDPIIQNANDWLIPIKKDATPGGSVAYLAGFNSGGYILAEKYRGNKLLSSAWVKVDKGPRLFNFPVTNDDEYASVQFFMVCANRQYISYQNINITKPENKLNIKFSTFRNKLQPGEKEKWKLQVSGTKNEKVAAEMVAAMYDASLDDITPALQWNGDLGQFYSRIIYDYFKWQTYGYVKEATAERLHEPWINESFKKRDYEKLNLFGYNYYGLGGDIYRQYLQEVKNNKSAAERRRIADKELAAEYLRNAAKVSKGYIIAGRVFEETTNMEFPGVLVTIKGTKISTQTNSFGYFKIKVPPKASLVFSFIGYKGYGLKTTKAKSDVQIKLEEDHQALEEVVTVAYSNHKKETLTGAAYAFAEVSNGAPGFRGSIQIRGKSAYGDPSADIRIDEPVGNSDVKQVIEDSPNEGLPVKPITTRKNFAETAFFYPQLHTDEKGQILIDFTIPESLTRWKFRGLAHTKDLQLGYIERSVITQKQLMISANMPRFLREGDTLTVSARLANITTQTLKGKVNLQLFNALTMQPVNLLVNPKEAEQNVEVAGSTNKSVSFKLIIPAGLDALTYRLTAQGGDYSDGEENTVPVLPNNMLVTESLPMMVRAGQTKAFTFDKLINQTSTTLKNKTLTLEYTQNPAWTAVQALPYMMEFPYECSEQIFSRYYANSFATAIVNKYPQIKQVFDRWKATDSKALLSNLEKNEELKSVLLEESPWLQDAVSESEQKKRIALLFDLNKMSYELAQNLGKLEKRQLPGGGFPWFGGEYADSYISQHILAGIGQLKKLNLGEESNKSLKSITEKLLVYMDNELKGRELNVRKYDKNYKTRNVDNLETHAWYARSYFTSVKMDAELSEVLQNYINRAASQWVTQSEYEKALIALTMYRYNRKDVSQKIINSLLETAKQSDELGMYWPKNQSGYYWYQAPVETQSLMIELFTEATNNLKAVEEMKVWLLRNKQTSNWRNTKATAAACYALLMKGDNLLADNTESTITIAGKSLTELKPDVKTEAGTGYIKTAWADEQVKPELGKVEIKNNSKTINWGALYWQYTEKLDKITPSNTAIKLERKYFILKKTDAGDVLTAVDAAHQPKTGDILKVVVYLNANRDFDYIHLKDMRPAGTEPVDALSAYKYQDGLYYYQVSKDVATNFFISTLRKGNYVFEYKLRVAQPGKYATGITSVQSMYAPEFNAHSAGQRLEFAEAKK</sequence>
<evidence type="ECO:0000313" key="4">
    <source>
        <dbReference type="EMBL" id="GAA4335084.1"/>
    </source>
</evidence>
<feature type="chain" id="PRO_5045670758" description="Alpha-2-macroglobulin domain-containing protein" evidence="2">
    <location>
        <begin position="27"/>
        <end position="2159"/>
    </location>
</feature>
<dbReference type="InterPro" id="IPR041246">
    <property type="entry name" value="Bact_MG10"/>
</dbReference>
<dbReference type="InterPro" id="IPR001599">
    <property type="entry name" value="Macroglobln_a2"/>
</dbReference>
<feature type="domain" description="Alpha-2-macroglobulin" evidence="3">
    <location>
        <begin position="1387"/>
        <end position="1477"/>
    </location>
</feature>
<dbReference type="InterPro" id="IPR051802">
    <property type="entry name" value="YfhM-like"/>
</dbReference>
<keyword evidence="5" id="KW-1185">Reference proteome</keyword>
<dbReference type="Pfam" id="PF13715">
    <property type="entry name" value="CarbopepD_reg_2"/>
    <property type="match status" value="1"/>
</dbReference>
<dbReference type="PANTHER" id="PTHR40094">
    <property type="entry name" value="ALPHA-2-MACROGLOBULIN HOMOLOG"/>
    <property type="match status" value="1"/>
</dbReference>
<dbReference type="Pfam" id="PF01835">
    <property type="entry name" value="MG2"/>
    <property type="match status" value="1"/>
</dbReference>
<dbReference type="Gene3D" id="2.60.40.1930">
    <property type="match status" value="1"/>
</dbReference>
<reference evidence="5" key="1">
    <citation type="journal article" date="2019" name="Int. J. Syst. Evol. Microbiol.">
        <title>The Global Catalogue of Microorganisms (GCM) 10K type strain sequencing project: providing services to taxonomists for standard genome sequencing and annotation.</title>
        <authorList>
            <consortium name="The Broad Institute Genomics Platform"/>
            <consortium name="The Broad Institute Genome Sequencing Center for Infectious Disease"/>
            <person name="Wu L."/>
            <person name="Ma J."/>
        </authorList>
    </citation>
    <scope>NUCLEOTIDE SEQUENCE [LARGE SCALE GENOMIC DNA]</scope>
    <source>
        <strain evidence="5">JCM 17705</strain>
    </source>
</reference>
<name>A0ABP8H6H3_9SPHI</name>
<comment type="similarity">
    <text evidence="1">Belongs to the protease inhibitor I39 (alpha-2-macroglobulin) family. Bacterial alpha-2-macroglobulin subfamily.</text>
</comment>
<dbReference type="Pfam" id="PF00207">
    <property type="entry name" value="A2M"/>
    <property type="match status" value="1"/>
</dbReference>
<proteinExistence type="inferred from homology"/>
<dbReference type="Gene3D" id="2.20.130.20">
    <property type="match status" value="1"/>
</dbReference>
<dbReference type="EMBL" id="BAABFT010000015">
    <property type="protein sequence ID" value="GAA4335084.1"/>
    <property type="molecule type" value="Genomic_DNA"/>
</dbReference>
<evidence type="ECO:0000256" key="1">
    <source>
        <dbReference type="ARBA" id="ARBA00010556"/>
    </source>
</evidence>
<accession>A0ABP8H6H3</accession>
<evidence type="ECO:0000256" key="2">
    <source>
        <dbReference type="SAM" id="SignalP"/>
    </source>
</evidence>
<dbReference type="RefSeq" id="WP_345213226.1">
    <property type="nucleotide sequence ID" value="NZ_BAABFT010000015.1"/>
</dbReference>
<dbReference type="SUPFAM" id="SSF48239">
    <property type="entry name" value="Terpenoid cyclases/Protein prenyltransferases"/>
    <property type="match status" value="1"/>
</dbReference>
<evidence type="ECO:0000313" key="5">
    <source>
        <dbReference type="Proteomes" id="UP001500582"/>
    </source>
</evidence>
<feature type="signal peptide" evidence="2">
    <location>
        <begin position="1"/>
        <end position="26"/>
    </location>
</feature>
<protein>
    <recommendedName>
        <fullName evidence="3">Alpha-2-macroglobulin domain-containing protein</fullName>
    </recommendedName>
</protein>
<dbReference type="PANTHER" id="PTHR40094:SF1">
    <property type="entry name" value="UBIQUITIN DOMAIN-CONTAINING PROTEIN"/>
    <property type="match status" value="1"/>
</dbReference>
<dbReference type="Pfam" id="PF17973">
    <property type="entry name" value="bMG10"/>
    <property type="match status" value="1"/>
</dbReference>
<organism evidence="4 5">
    <name type="scientific">Mucilaginibacter gynuensis</name>
    <dbReference type="NCBI Taxonomy" id="1302236"/>
    <lineage>
        <taxon>Bacteria</taxon>
        <taxon>Pseudomonadati</taxon>
        <taxon>Bacteroidota</taxon>
        <taxon>Sphingobacteriia</taxon>
        <taxon>Sphingobacteriales</taxon>
        <taxon>Sphingobacteriaceae</taxon>
        <taxon>Mucilaginibacter</taxon>
    </lineage>
</organism>
<dbReference type="InterPro" id="IPR002890">
    <property type="entry name" value="MG2"/>
</dbReference>
<dbReference type="InterPro" id="IPR008930">
    <property type="entry name" value="Terpenoid_cyclase/PrenylTrfase"/>
</dbReference>
<evidence type="ECO:0000259" key="3">
    <source>
        <dbReference type="SMART" id="SM01360"/>
    </source>
</evidence>
<comment type="caution">
    <text evidence="4">The sequence shown here is derived from an EMBL/GenBank/DDBJ whole genome shotgun (WGS) entry which is preliminary data.</text>
</comment>
<dbReference type="SMART" id="SM01360">
    <property type="entry name" value="A2M"/>
    <property type="match status" value="1"/>
</dbReference>
<dbReference type="InterPro" id="IPR008969">
    <property type="entry name" value="CarboxyPept-like_regulatory"/>
</dbReference>
<dbReference type="SUPFAM" id="SSF49464">
    <property type="entry name" value="Carboxypeptidase regulatory domain-like"/>
    <property type="match status" value="1"/>
</dbReference>
<keyword evidence="2" id="KW-0732">Signal</keyword>
<gene>
    <name evidence="4" type="ORF">GCM10023149_42830</name>
</gene>
<dbReference type="Gene3D" id="1.50.10.20">
    <property type="match status" value="1"/>
</dbReference>
<dbReference type="Proteomes" id="UP001500582">
    <property type="component" value="Unassembled WGS sequence"/>
</dbReference>